<keyword evidence="3" id="KW-0813">Transport</keyword>
<evidence type="ECO:0000256" key="3">
    <source>
        <dbReference type="ARBA" id="ARBA00022448"/>
    </source>
</evidence>
<evidence type="ECO:0000256" key="1">
    <source>
        <dbReference type="ARBA" id="ARBA00004651"/>
    </source>
</evidence>
<accession>A0ABV7TMY6</accession>
<feature type="transmembrane region" description="Helical" evidence="8">
    <location>
        <begin position="230"/>
        <end position="247"/>
    </location>
</feature>
<dbReference type="RefSeq" id="WP_386737450.1">
    <property type="nucleotide sequence ID" value="NZ_JBHRXI010000044.1"/>
</dbReference>
<keyword evidence="4 8" id="KW-1003">Cell membrane</keyword>
<name>A0ABV7TMY6_9RHOB</name>
<keyword evidence="6 8" id="KW-1133">Transmembrane helix</keyword>
<keyword evidence="10" id="KW-1185">Reference proteome</keyword>
<evidence type="ECO:0000256" key="7">
    <source>
        <dbReference type="ARBA" id="ARBA00023136"/>
    </source>
</evidence>
<organism evidence="9 10">
    <name type="scientific">Lutimaribacter marinistellae</name>
    <dbReference type="NCBI Taxonomy" id="1820329"/>
    <lineage>
        <taxon>Bacteria</taxon>
        <taxon>Pseudomonadati</taxon>
        <taxon>Pseudomonadota</taxon>
        <taxon>Alphaproteobacteria</taxon>
        <taxon>Rhodobacterales</taxon>
        <taxon>Roseobacteraceae</taxon>
        <taxon>Lutimaribacter</taxon>
    </lineage>
</organism>
<protein>
    <recommendedName>
        <fullName evidence="8">Probable membrane transporter protein</fullName>
    </recommendedName>
</protein>
<dbReference type="Proteomes" id="UP001595629">
    <property type="component" value="Unassembled WGS sequence"/>
</dbReference>
<comment type="subcellular location">
    <subcellularLocation>
        <location evidence="1 8">Cell membrane</location>
        <topology evidence="1 8">Multi-pass membrane protein</topology>
    </subcellularLocation>
</comment>
<keyword evidence="7 8" id="KW-0472">Membrane</keyword>
<comment type="caution">
    <text evidence="9">The sequence shown here is derived from an EMBL/GenBank/DDBJ whole genome shotgun (WGS) entry which is preliminary data.</text>
</comment>
<gene>
    <name evidence="9" type="ORF">ACFORG_20575</name>
</gene>
<dbReference type="Pfam" id="PF01925">
    <property type="entry name" value="TauE"/>
    <property type="match status" value="1"/>
</dbReference>
<sequence>MTLETALYLVLGGIAGGFINGFAGTGTALFALGFFLSVLEPKSAVAIVALMSTLTGLQGLYVVRRELTENKARLMRFILPGLIGVPVGVSLLSFVDATALRLIVAGFLIFYGGYFGFRRALPRFEKRTPRTDATVGLIGGILGGLASLSGALPAIWLSMRPWPKAETRAVLQPYNVSILCTTVLMLAWNGAFTQQTWLAFAVAFPSALVAVQIGIFVFRKVSDDQFRRTLILLCLALGLGIVFREFGVL</sequence>
<evidence type="ECO:0000256" key="2">
    <source>
        <dbReference type="ARBA" id="ARBA00009142"/>
    </source>
</evidence>
<dbReference type="PANTHER" id="PTHR30269">
    <property type="entry name" value="TRANSMEMBRANE PROTEIN YFCA"/>
    <property type="match status" value="1"/>
</dbReference>
<feature type="transmembrane region" description="Helical" evidence="8">
    <location>
        <begin position="169"/>
        <end position="191"/>
    </location>
</feature>
<feature type="transmembrane region" description="Helical" evidence="8">
    <location>
        <begin position="6"/>
        <end position="36"/>
    </location>
</feature>
<feature type="transmembrane region" description="Helical" evidence="8">
    <location>
        <begin position="43"/>
        <end position="62"/>
    </location>
</feature>
<evidence type="ECO:0000256" key="4">
    <source>
        <dbReference type="ARBA" id="ARBA00022475"/>
    </source>
</evidence>
<keyword evidence="5 8" id="KW-0812">Transmembrane</keyword>
<evidence type="ECO:0000313" key="10">
    <source>
        <dbReference type="Proteomes" id="UP001595629"/>
    </source>
</evidence>
<comment type="similarity">
    <text evidence="2 8">Belongs to the 4-toluene sulfonate uptake permease (TSUP) (TC 2.A.102) family.</text>
</comment>
<evidence type="ECO:0000313" key="9">
    <source>
        <dbReference type="EMBL" id="MFC3616144.1"/>
    </source>
</evidence>
<dbReference type="PANTHER" id="PTHR30269:SF37">
    <property type="entry name" value="MEMBRANE TRANSPORTER PROTEIN"/>
    <property type="match status" value="1"/>
</dbReference>
<feature type="transmembrane region" description="Helical" evidence="8">
    <location>
        <begin position="74"/>
        <end position="92"/>
    </location>
</feature>
<feature type="transmembrane region" description="Helical" evidence="8">
    <location>
        <begin position="197"/>
        <end position="218"/>
    </location>
</feature>
<dbReference type="EMBL" id="JBHRXI010000044">
    <property type="protein sequence ID" value="MFC3616144.1"/>
    <property type="molecule type" value="Genomic_DNA"/>
</dbReference>
<evidence type="ECO:0000256" key="8">
    <source>
        <dbReference type="RuleBase" id="RU363041"/>
    </source>
</evidence>
<evidence type="ECO:0000256" key="5">
    <source>
        <dbReference type="ARBA" id="ARBA00022692"/>
    </source>
</evidence>
<feature type="transmembrane region" description="Helical" evidence="8">
    <location>
        <begin position="99"/>
        <end position="117"/>
    </location>
</feature>
<evidence type="ECO:0000256" key="6">
    <source>
        <dbReference type="ARBA" id="ARBA00022989"/>
    </source>
</evidence>
<dbReference type="InterPro" id="IPR002781">
    <property type="entry name" value="TM_pro_TauE-like"/>
</dbReference>
<dbReference type="InterPro" id="IPR052017">
    <property type="entry name" value="TSUP"/>
</dbReference>
<reference evidence="10" key="1">
    <citation type="journal article" date="2019" name="Int. J. Syst. Evol. Microbiol.">
        <title>The Global Catalogue of Microorganisms (GCM) 10K type strain sequencing project: providing services to taxonomists for standard genome sequencing and annotation.</title>
        <authorList>
            <consortium name="The Broad Institute Genomics Platform"/>
            <consortium name="The Broad Institute Genome Sequencing Center for Infectious Disease"/>
            <person name="Wu L."/>
            <person name="Ma J."/>
        </authorList>
    </citation>
    <scope>NUCLEOTIDE SEQUENCE [LARGE SCALE GENOMIC DNA]</scope>
    <source>
        <strain evidence="10">KCTC 42911</strain>
    </source>
</reference>
<proteinExistence type="inferred from homology"/>
<feature type="transmembrane region" description="Helical" evidence="8">
    <location>
        <begin position="137"/>
        <end position="157"/>
    </location>
</feature>